<organism evidence="1 2">
    <name type="scientific">Streptomyces diastaticus subsp. diastaticus</name>
    <dbReference type="NCBI Taxonomy" id="68040"/>
    <lineage>
        <taxon>Bacteria</taxon>
        <taxon>Bacillati</taxon>
        <taxon>Actinomycetota</taxon>
        <taxon>Actinomycetes</taxon>
        <taxon>Kitasatosporales</taxon>
        <taxon>Streptomycetaceae</taxon>
        <taxon>Streptomyces</taxon>
        <taxon>Streptomyces diastaticus group</taxon>
    </lineage>
</organism>
<dbReference type="Proteomes" id="UP000472710">
    <property type="component" value="Unassembled WGS sequence"/>
</dbReference>
<dbReference type="RefSeq" id="WP_189500100.1">
    <property type="nucleotide sequence ID" value="NZ_BLLN01000002.1"/>
</dbReference>
<comment type="caution">
    <text evidence="1">The sequence shown here is derived from an EMBL/GenBank/DDBJ whole genome shotgun (WGS) entry which is preliminary data.</text>
</comment>
<reference evidence="1 2" key="1">
    <citation type="submission" date="2020-02" db="EMBL/GenBank/DDBJ databases">
        <title>Whole genome shotgun sequence of Streptomyces diastaticus subsp. diastaticus NBRC 13412.</title>
        <authorList>
            <person name="Ichikawa N."/>
            <person name="Komaki H."/>
            <person name="Tamura T."/>
        </authorList>
    </citation>
    <scope>NUCLEOTIDE SEQUENCE [LARGE SCALE GENOMIC DNA]</scope>
    <source>
        <strain evidence="1 2">NBRC 13412</strain>
    </source>
</reference>
<evidence type="ECO:0000313" key="1">
    <source>
        <dbReference type="EMBL" id="GFH70222.1"/>
    </source>
</evidence>
<keyword evidence="2" id="KW-1185">Reference proteome</keyword>
<sequence length="45" mass="4789">MTTPPPQGQNPYGAQSKCEAEAEGFKYAYTETGGSKSFVLCLDDA</sequence>
<proteinExistence type="predicted"/>
<gene>
    <name evidence="1" type="ORF">Sdia_09900</name>
</gene>
<protein>
    <submittedName>
        <fullName evidence="1">Uncharacterized protein</fullName>
    </submittedName>
</protein>
<dbReference type="EMBL" id="BLLN01000002">
    <property type="protein sequence ID" value="GFH70222.1"/>
    <property type="molecule type" value="Genomic_DNA"/>
</dbReference>
<evidence type="ECO:0000313" key="2">
    <source>
        <dbReference type="Proteomes" id="UP000472710"/>
    </source>
</evidence>
<accession>A0ABQ1CIK3</accession>
<dbReference type="GeneID" id="95069991"/>
<name>A0ABQ1CIK3_STRDI</name>